<dbReference type="WBParaSite" id="HNAJ_0000494101-mRNA-1">
    <property type="protein sequence ID" value="HNAJ_0000494101-mRNA-1"/>
    <property type="gene ID" value="HNAJ_0000494101"/>
</dbReference>
<dbReference type="InterPro" id="IPR000477">
    <property type="entry name" value="RT_dom"/>
</dbReference>
<evidence type="ECO:0000313" key="2">
    <source>
        <dbReference type="EMBL" id="VDO00799.1"/>
    </source>
</evidence>
<dbReference type="Proteomes" id="UP000278807">
    <property type="component" value="Unassembled WGS sequence"/>
</dbReference>
<accession>A0A0R3TD02</accession>
<reference evidence="2 3" key="2">
    <citation type="submission" date="2018-11" db="EMBL/GenBank/DDBJ databases">
        <authorList>
            <consortium name="Pathogen Informatics"/>
        </authorList>
    </citation>
    <scope>NUCLEOTIDE SEQUENCE [LARGE SCALE GENOMIC DNA]</scope>
</reference>
<dbReference type="InterPro" id="IPR043502">
    <property type="entry name" value="DNA/RNA_pol_sf"/>
</dbReference>
<dbReference type="AlphaFoldDB" id="A0A0R3TD02"/>
<organism evidence="4">
    <name type="scientific">Rodentolepis nana</name>
    <name type="common">Dwarf tapeworm</name>
    <name type="synonym">Hymenolepis nana</name>
    <dbReference type="NCBI Taxonomy" id="102285"/>
    <lineage>
        <taxon>Eukaryota</taxon>
        <taxon>Metazoa</taxon>
        <taxon>Spiralia</taxon>
        <taxon>Lophotrochozoa</taxon>
        <taxon>Platyhelminthes</taxon>
        <taxon>Cestoda</taxon>
        <taxon>Eucestoda</taxon>
        <taxon>Cyclophyllidea</taxon>
        <taxon>Hymenolepididae</taxon>
        <taxon>Rodentolepis</taxon>
    </lineage>
</organism>
<reference evidence="4" key="1">
    <citation type="submission" date="2017-02" db="UniProtKB">
        <authorList>
            <consortium name="WormBaseParasite"/>
        </authorList>
    </citation>
    <scope>IDENTIFICATION</scope>
</reference>
<sequence length="187" mass="21307">MSVTRQLHFLIIFVHRDDGLIFSPEEQCLACELQDFDRRHQRLLLYGNALSQFNLLQTGLPQGAVTSSTLFNVLFNDIAELVQTVTGIKCLLYADDLVQWYSAPKKNAQERTDSALKGALKLLANWCDNNGMVINTAKNAFQTFSLARHSIKPLQRYKDTSLEIANEFTYLGMTFDIKLTWKVTLLK</sequence>
<dbReference type="SUPFAM" id="SSF56672">
    <property type="entry name" value="DNA/RNA polymerases"/>
    <property type="match status" value="1"/>
</dbReference>
<dbReference type="PROSITE" id="PS50878">
    <property type="entry name" value="RT_POL"/>
    <property type="match status" value="1"/>
</dbReference>
<protein>
    <submittedName>
        <fullName evidence="4">Reverse transcriptase domain-containing protein</fullName>
    </submittedName>
</protein>
<name>A0A0R3TD02_RODNA</name>
<proteinExistence type="predicted"/>
<keyword evidence="3" id="KW-1185">Reference proteome</keyword>
<dbReference type="PANTHER" id="PTHR33332">
    <property type="entry name" value="REVERSE TRANSCRIPTASE DOMAIN-CONTAINING PROTEIN"/>
    <property type="match status" value="1"/>
</dbReference>
<dbReference type="OrthoDB" id="6159389at2759"/>
<feature type="domain" description="Reverse transcriptase" evidence="1">
    <location>
        <begin position="1"/>
        <end position="175"/>
    </location>
</feature>
<dbReference type="Pfam" id="PF00078">
    <property type="entry name" value="RVT_1"/>
    <property type="match status" value="1"/>
</dbReference>
<dbReference type="EMBL" id="UZAE01003850">
    <property type="protein sequence ID" value="VDO00799.1"/>
    <property type="molecule type" value="Genomic_DNA"/>
</dbReference>
<evidence type="ECO:0000259" key="1">
    <source>
        <dbReference type="PROSITE" id="PS50878"/>
    </source>
</evidence>
<evidence type="ECO:0000313" key="4">
    <source>
        <dbReference type="WBParaSite" id="HNAJ_0000494101-mRNA-1"/>
    </source>
</evidence>
<evidence type="ECO:0000313" key="3">
    <source>
        <dbReference type="Proteomes" id="UP000278807"/>
    </source>
</evidence>
<gene>
    <name evidence="2" type="ORF">HNAJ_LOCUS4939</name>
</gene>